<comment type="caution">
    <text evidence="2">The sequence shown here is derived from an EMBL/GenBank/DDBJ whole genome shotgun (WGS) entry which is preliminary data.</text>
</comment>
<feature type="coiled-coil region" evidence="1">
    <location>
        <begin position="8"/>
        <end position="35"/>
    </location>
</feature>
<sequence length="114" mass="13863">MPAFRDLYDLVKKMMEEEEKEFKKMEEEIEKEFNEPLYTYYETDKEIYYIVDVPHLESQTLYIKMENNKLELSCKDKYGKCYHLELPVNNVEKYDVDVVRNKGFIKIILKKKSA</sequence>
<evidence type="ECO:0000313" key="2">
    <source>
        <dbReference type="EMBL" id="PVU77634.1"/>
    </source>
</evidence>
<reference evidence="2 3" key="1">
    <citation type="journal article" date="2015" name="Appl. Environ. Microbiol.">
        <title>Nanoarchaeota, Their Sulfolobales Host, and Nanoarchaeota Virus Distribution across Yellowstone National Park Hot Springs.</title>
        <authorList>
            <person name="Munson-McGee J.H."/>
            <person name="Field E.K."/>
            <person name="Bateson M."/>
            <person name="Rooney C."/>
            <person name="Stepanauskas R."/>
            <person name="Young M.J."/>
        </authorList>
    </citation>
    <scope>NUCLEOTIDE SEQUENCE [LARGE SCALE GENOMIC DNA]</scope>
    <source>
        <strain evidence="2">SCGC AC-742_N10</strain>
    </source>
</reference>
<dbReference type="InterPro" id="IPR008978">
    <property type="entry name" value="HSP20-like_chaperone"/>
</dbReference>
<accession>A0A2T9XC06</accession>
<dbReference type="AlphaFoldDB" id="A0A2T9XC06"/>
<gene>
    <name evidence="2" type="ORF">DDW13_00470</name>
</gene>
<dbReference type="Gene3D" id="2.60.40.790">
    <property type="match status" value="1"/>
</dbReference>
<dbReference type="Proteomes" id="UP000245638">
    <property type="component" value="Unassembled WGS sequence"/>
</dbReference>
<evidence type="ECO:0000256" key="1">
    <source>
        <dbReference type="SAM" id="Coils"/>
    </source>
</evidence>
<dbReference type="SUPFAM" id="SSF49764">
    <property type="entry name" value="HSP20-like chaperones"/>
    <property type="match status" value="1"/>
</dbReference>
<evidence type="ECO:0008006" key="4">
    <source>
        <dbReference type="Google" id="ProtNLM"/>
    </source>
</evidence>
<evidence type="ECO:0000313" key="3">
    <source>
        <dbReference type="Proteomes" id="UP000245638"/>
    </source>
</evidence>
<protein>
    <recommendedName>
        <fullName evidence="4">SHSP domain-containing protein</fullName>
    </recommendedName>
</protein>
<dbReference type="EMBL" id="QEFD01000018">
    <property type="protein sequence ID" value="PVU77634.1"/>
    <property type="molecule type" value="Genomic_DNA"/>
</dbReference>
<keyword evidence="1" id="KW-0175">Coiled coil</keyword>
<organism evidence="2 3">
    <name type="scientific">Acidianus hospitalis</name>
    <dbReference type="NCBI Taxonomy" id="563177"/>
    <lineage>
        <taxon>Archaea</taxon>
        <taxon>Thermoproteota</taxon>
        <taxon>Thermoprotei</taxon>
        <taxon>Sulfolobales</taxon>
        <taxon>Sulfolobaceae</taxon>
        <taxon>Acidianus</taxon>
    </lineage>
</organism>
<proteinExistence type="predicted"/>
<name>A0A2T9XC06_9CREN</name>